<dbReference type="Gene3D" id="1.10.510.10">
    <property type="entry name" value="Transferase(Phosphotransferase) domain 1"/>
    <property type="match status" value="1"/>
</dbReference>
<dbReference type="InterPro" id="IPR001245">
    <property type="entry name" value="Ser-Thr/Tyr_kinase_cat_dom"/>
</dbReference>
<dbReference type="AlphaFoldDB" id="A2DNF9"/>
<keyword evidence="1" id="KW-0723">Serine/threonine-protein kinase</keyword>
<evidence type="ECO:0000256" key="3">
    <source>
        <dbReference type="ARBA" id="ARBA00022840"/>
    </source>
</evidence>
<evidence type="ECO:0000313" key="7">
    <source>
        <dbReference type="Proteomes" id="UP000001542"/>
    </source>
</evidence>
<feature type="domain" description="Protein kinase" evidence="5">
    <location>
        <begin position="41"/>
        <end position="298"/>
    </location>
</feature>
<evidence type="ECO:0000256" key="4">
    <source>
        <dbReference type="PROSITE-ProRule" id="PRU10141"/>
    </source>
</evidence>
<keyword evidence="6" id="KW-0418">Kinase</keyword>
<dbReference type="KEGG" id="tva:5463651"/>
<dbReference type="InterPro" id="IPR000719">
    <property type="entry name" value="Prot_kinase_dom"/>
</dbReference>
<dbReference type="VEuPathDB" id="TrichDB:TVAGG3_1024900"/>
<reference evidence="6" key="2">
    <citation type="journal article" date="2007" name="Science">
        <title>Draft genome sequence of the sexually transmitted pathogen Trichomonas vaginalis.</title>
        <authorList>
            <person name="Carlton J.M."/>
            <person name="Hirt R.P."/>
            <person name="Silva J.C."/>
            <person name="Delcher A.L."/>
            <person name="Schatz M."/>
            <person name="Zhao Q."/>
            <person name="Wortman J.R."/>
            <person name="Bidwell S.L."/>
            <person name="Alsmark U.C.M."/>
            <person name="Besteiro S."/>
            <person name="Sicheritz-Ponten T."/>
            <person name="Noel C.J."/>
            <person name="Dacks J.B."/>
            <person name="Foster P.G."/>
            <person name="Simillion C."/>
            <person name="Van de Peer Y."/>
            <person name="Miranda-Saavedra D."/>
            <person name="Barton G.J."/>
            <person name="Westrop G.D."/>
            <person name="Mueller S."/>
            <person name="Dessi D."/>
            <person name="Fiori P.L."/>
            <person name="Ren Q."/>
            <person name="Paulsen I."/>
            <person name="Zhang H."/>
            <person name="Bastida-Corcuera F.D."/>
            <person name="Simoes-Barbosa A."/>
            <person name="Brown M.T."/>
            <person name="Hayes R.D."/>
            <person name="Mukherjee M."/>
            <person name="Okumura C.Y."/>
            <person name="Schneider R."/>
            <person name="Smith A.J."/>
            <person name="Vanacova S."/>
            <person name="Villalvazo M."/>
            <person name="Haas B.J."/>
            <person name="Pertea M."/>
            <person name="Feldblyum T.V."/>
            <person name="Utterback T.R."/>
            <person name="Shu C.L."/>
            <person name="Osoegawa K."/>
            <person name="de Jong P.J."/>
            <person name="Hrdy I."/>
            <person name="Horvathova L."/>
            <person name="Zubacova Z."/>
            <person name="Dolezal P."/>
            <person name="Malik S.B."/>
            <person name="Logsdon J.M. Jr."/>
            <person name="Henze K."/>
            <person name="Gupta A."/>
            <person name="Wang C.C."/>
            <person name="Dunne R.L."/>
            <person name="Upcroft J.A."/>
            <person name="Upcroft P."/>
            <person name="White O."/>
            <person name="Salzberg S.L."/>
            <person name="Tang P."/>
            <person name="Chiu C.-H."/>
            <person name="Lee Y.-S."/>
            <person name="Embley T.M."/>
            <person name="Coombs G.H."/>
            <person name="Mottram J.C."/>
            <person name="Tachezy J."/>
            <person name="Fraser-Liggett C.M."/>
            <person name="Johnson P.J."/>
        </authorList>
    </citation>
    <scope>NUCLEOTIDE SEQUENCE [LARGE SCALE GENOMIC DNA]</scope>
    <source>
        <strain evidence="6">G3</strain>
    </source>
</reference>
<dbReference type="GO" id="GO:0007165">
    <property type="term" value="P:signal transduction"/>
    <property type="evidence" value="ECO:0000318"/>
    <property type="project" value="GO_Central"/>
</dbReference>
<dbReference type="PROSITE" id="PS00107">
    <property type="entry name" value="PROTEIN_KINASE_ATP"/>
    <property type="match status" value="1"/>
</dbReference>
<dbReference type="Proteomes" id="UP000001542">
    <property type="component" value="Unassembled WGS sequence"/>
</dbReference>
<evidence type="ECO:0000313" key="6">
    <source>
        <dbReference type="EMBL" id="EAY18147.1"/>
    </source>
</evidence>
<dbReference type="EMBL" id="DS113222">
    <property type="protein sequence ID" value="EAY18147.1"/>
    <property type="molecule type" value="Genomic_DNA"/>
</dbReference>
<dbReference type="PROSITE" id="PS50011">
    <property type="entry name" value="PROTEIN_KINASE_DOM"/>
    <property type="match status" value="1"/>
</dbReference>
<dbReference type="InterPro" id="IPR051681">
    <property type="entry name" value="Ser/Thr_Kinases-Pseudokinases"/>
</dbReference>
<accession>A2DNF9</accession>
<gene>
    <name evidence="6" type="ORF">TVAG_306690</name>
</gene>
<sequence>MEPPQENHPRSKSTHVRRVKRKKAILISPELKDYLIDLKDFQLEKKIGSGTFGEVWRAKGNDEKGTAAIKILFNEELSKAELKHFLMEVEILVRCQSRFVIPFVGFTNTYPYAVATRLATNGNLADFIGIMRNQGKYPSTIFQRIAIGIAVGMQYLHNLGIIHRDLKPSNILLNKNYLPLICDFGVSRNTLSNVMTKCTGTPQWMAPEIVAGSEYSLSADIFSYGMILYEIATLTRPFEGIPVSTILREVLKGTRPTLPTNIHPGMRELIIRCWMSDPRLRPSFKEIINLLCDFRAVFPGYNEAKVNDFISTLPAVRIMRLNDYSDDETKMDMSESVASTDEVEYDFEKFLAHPRFIKQPKIAQFLSEASQLLQTAPSDEKSSRVVSVINQFLLDKKFVPNIIESNIYKYLPISFCREKCVKVLCKLVAFTDDQTDLIIQQILLSMINKYPTDIISILYKVAKRSRASPALKILVSDWRLLIYDNTKEKFFDLLLAILDENPLWDERTRGMFQDMLADSEDYTIISSSYDGLCLTKQWDVELNLKSLLKHLSTDETVESTLKYLKNAENFPINSRIIHAIIKAARIFKIANKILISLFDDSYVINYFINNPDWIEFDLPDQSSTAKLMSKLAEVAPEKAFTLPYLPTFLEVISETLPSSAIATLYPLKPNDEFVEKIKNSKIVSNIVLKDEDSTELLNFIKDKPEYASVRFEFAAPKLIQLLKNKQTMLLAAEALTTLCSKDKNAAKILSRQRIDNAAKELIKSNPPNKEKLQALMAVL</sequence>
<dbReference type="RefSeq" id="XP_001579133.1">
    <property type="nucleotide sequence ID" value="XM_001579083.1"/>
</dbReference>
<dbReference type="SUPFAM" id="SSF56112">
    <property type="entry name" value="Protein kinase-like (PK-like)"/>
    <property type="match status" value="1"/>
</dbReference>
<dbReference type="InterPro" id="IPR017441">
    <property type="entry name" value="Protein_kinase_ATP_BS"/>
</dbReference>
<evidence type="ECO:0000259" key="5">
    <source>
        <dbReference type="PROSITE" id="PS50011"/>
    </source>
</evidence>
<dbReference type="GO" id="GO:0005524">
    <property type="term" value="F:ATP binding"/>
    <property type="evidence" value="ECO:0007669"/>
    <property type="project" value="UniProtKB-UniRule"/>
</dbReference>
<dbReference type="InterPro" id="IPR008271">
    <property type="entry name" value="Ser/Thr_kinase_AS"/>
</dbReference>
<dbReference type="PRINTS" id="PR00109">
    <property type="entry name" value="TYRKINASE"/>
</dbReference>
<keyword evidence="6" id="KW-0808">Transferase</keyword>
<organism evidence="6 7">
    <name type="scientific">Trichomonas vaginalis (strain ATCC PRA-98 / G3)</name>
    <dbReference type="NCBI Taxonomy" id="412133"/>
    <lineage>
        <taxon>Eukaryota</taxon>
        <taxon>Metamonada</taxon>
        <taxon>Parabasalia</taxon>
        <taxon>Trichomonadida</taxon>
        <taxon>Trichomonadidae</taxon>
        <taxon>Trichomonas</taxon>
    </lineage>
</organism>
<protein>
    <submittedName>
        <fullName evidence="6">TKL family protein kinase</fullName>
    </submittedName>
</protein>
<dbReference type="CDD" id="cd13999">
    <property type="entry name" value="STKc_MAP3K-like"/>
    <property type="match status" value="1"/>
</dbReference>
<dbReference type="InterPro" id="IPR011009">
    <property type="entry name" value="Kinase-like_dom_sf"/>
</dbReference>
<dbReference type="Pfam" id="PF07714">
    <property type="entry name" value="PK_Tyr_Ser-Thr"/>
    <property type="match status" value="1"/>
</dbReference>
<dbReference type="STRING" id="5722.A2DNF9"/>
<dbReference type="SMR" id="A2DNF9"/>
<reference evidence="6" key="1">
    <citation type="submission" date="2006-10" db="EMBL/GenBank/DDBJ databases">
        <authorList>
            <person name="Amadeo P."/>
            <person name="Zhao Q."/>
            <person name="Wortman J."/>
            <person name="Fraser-Liggett C."/>
            <person name="Carlton J."/>
        </authorList>
    </citation>
    <scope>NUCLEOTIDE SEQUENCE</scope>
    <source>
        <strain evidence="6">G3</strain>
    </source>
</reference>
<dbReference type="PROSITE" id="PS00108">
    <property type="entry name" value="PROTEIN_KINASE_ST"/>
    <property type="match status" value="1"/>
</dbReference>
<keyword evidence="3 4" id="KW-0067">ATP-binding</keyword>
<name>A2DNF9_TRIV3</name>
<dbReference type="GO" id="GO:0005737">
    <property type="term" value="C:cytoplasm"/>
    <property type="evidence" value="ECO:0000318"/>
    <property type="project" value="GO_Central"/>
</dbReference>
<dbReference type="InParanoid" id="A2DNF9"/>
<dbReference type="eggNOG" id="KOG0192">
    <property type="taxonomic scope" value="Eukaryota"/>
</dbReference>
<proteinExistence type="predicted"/>
<dbReference type="VEuPathDB" id="TrichDB:TVAG_306690"/>
<keyword evidence="2 4" id="KW-0547">Nucleotide-binding</keyword>
<dbReference type="SMART" id="SM00220">
    <property type="entry name" value="S_TKc"/>
    <property type="match status" value="1"/>
</dbReference>
<dbReference type="PANTHER" id="PTHR44329">
    <property type="entry name" value="SERINE/THREONINE-PROTEIN KINASE TNNI3K-RELATED"/>
    <property type="match status" value="1"/>
</dbReference>
<evidence type="ECO:0000256" key="1">
    <source>
        <dbReference type="ARBA" id="ARBA00022527"/>
    </source>
</evidence>
<dbReference type="GO" id="GO:0004674">
    <property type="term" value="F:protein serine/threonine kinase activity"/>
    <property type="evidence" value="ECO:0007669"/>
    <property type="project" value="UniProtKB-KW"/>
</dbReference>
<dbReference type="GO" id="GO:0004672">
    <property type="term" value="F:protein kinase activity"/>
    <property type="evidence" value="ECO:0000318"/>
    <property type="project" value="GO_Central"/>
</dbReference>
<dbReference type="PANTHER" id="PTHR44329:SF298">
    <property type="entry name" value="MIXED LINEAGE KINASE DOMAIN-LIKE PROTEIN"/>
    <property type="match status" value="1"/>
</dbReference>
<dbReference type="OrthoDB" id="10261027at2759"/>
<evidence type="ECO:0000256" key="2">
    <source>
        <dbReference type="ARBA" id="ARBA00022741"/>
    </source>
</evidence>
<keyword evidence="7" id="KW-1185">Reference proteome</keyword>
<feature type="binding site" evidence="4">
    <location>
        <position position="70"/>
    </location>
    <ligand>
        <name>ATP</name>
        <dbReference type="ChEBI" id="CHEBI:30616"/>
    </ligand>
</feature>